<dbReference type="EMBL" id="CP003349">
    <property type="protein sequence ID" value="AFD08066.1"/>
    <property type="molecule type" value="Genomic_DNA"/>
</dbReference>
<dbReference type="AlphaFoldDB" id="H8KSF8"/>
<sequence>MKKIKWVLLLIIGITVAASCKKSDDNDGIVDADQLTNYIWKGEEYSGNANGYMITTRVTYNFSKDFTCTKQMINSRDTVYNYKGKWSLKTNNKLYIAYPVGLPDHRDSIREEIQIVSLTDNEFVFKRPSDDNRMATINRKFSPTTKVVMNTVLPITK</sequence>
<dbReference type="PROSITE" id="PS51257">
    <property type="entry name" value="PROKAR_LIPOPROTEIN"/>
    <property type="match status" value="1"/>
</dbReference>
<accession>H8KSF8</accession>
<keyword evidence="1" id="KW-0732">Signal</keyword>
<feature type="domain" description="Lipocalin-like" evidence="2">
    <location>
        <begin position="40"/>
        <end position="125"/>
    </location>
</feature>
<name>H8KSF8_SOLCM</name>
<dbReference type="HOGENOM" id="CLU_1676689_0_0_10"/>
<evidence type="ECO:0000259" key="2">
    <source>
        <dbReference type="Pfam" id="PF13648"/>
    </source>
</evidence>
<reference evidence="3" key="1">
    <citation type="submission" date="2012-02" db="EMBL/GenBank/DDBJ databases">
        <title>The complete genome of Solitalea canadensis DSM 3403.</title>
        <authorList>
            <consortium name="US DOE Joint Genome Institute (JGI-PGF)"/>
            <person name="Lucas S."/>
            <person name="Copeland A."/>
            <person name="Lapidus A."/>
            <person name="Glavina del Rio T."/>
            <person name="Dalin E."/>
            <person name="Tice H."/>
            <person name="Bruce D."/>
            <person name="Goodwin L."/>
            <person name="Pitluck S."/>
            <person name="Peters L."/>
            <person name="Ovchinnikova G."/>
            <person name="Lu M."/>
            <person name="Kyrpides N."/>
            <person name="Mavromatis K."/>
            <person name="Ivanova N."/>
            <person name="Brettin T."/>
            <person name="Detter J.C."/>
            <person name="Han C."/>
            <person name="Larimer F."/>
            <person name="Land M."/>
            <person name="Hauser L."/>
            <person name="Markowitz V."/>
            <person name="Cheng J.-F."/>
            <person name="Hugenholtz P."/>
            <person name="Woyke T."/>
            <person name="Wu D."/>
            <person name="Spring S."/>
            <person name="Schroeder M."/>
            <person name="Kopitz M."/>
            <person name="Brambilla E."/>
            <person name="Klenk H.-P."/>
            <person name="Eisen J.A."/>
        </authorList>
    </citation>
    <scope>NUCLEOTIDE SEQUENCE</scope>
    <source>
        <strain evidence="3">DSM 3403</strain>
    </source>
</reference>
<dbReference type="Proteomes" id="UP000007590">
    <property type="component" value="Chromosome"/>
</dbReference>
<feature type="chain" id="PRO_5003613091" description="Lipocalin-like domain-containing protein" evidence="1">
    <location>
        <begin position="18"/>
        <end position="157"/>
    </location>
</feature>
<dbReference type="RefSeq" id="WP_014681292.1">
    <property type="nucleotide sequence ID" value="NC_017770.1"/>
</dbReference>
<dbReference type="InterPro" id="IPR024311">
    <property type="entry name" value="Lipocalin-like"/>
</dbReference>
<gene>
    <name evidence="3" type="ordered locus">Solca_3049</name>
</gene>
<dbReference type="STRING" id="929556.Solca_3049"/>
<dbReference type="KEGG" id="scn:Solca_3049"/>
<proteinExistence type="predicted"/>
<keyword evidence="4" id="KW-1185">Reference proteome</keyword>
<feature type="signal peptide" evidence="1">
    <location>
        <begin position="1"/>
        <end position="17"/>
    </location>
</feature>
<evidence type="ECO:0000256" key="1">
    <source>
        <dbReference type="SAM" id="SignalP"/>
    </source>
</evidence>
<protein>
    <recommendedName>
        <fullName evidence="2">Lipocalin-like domain-containing protein</fullName>
    </recommendedName>
</protein>
<organism evidence="3 4">
    <name type="scientific">Solitalea canadensis (strain ATCC 29591 / DSM 3403 / JCM 21819 / LMG 8368 / NBRC 15130 / NCIMB 12057 / USAM 9D)</name>
    <name type="common">Flexibacter canadensis</name>
    <dbReference type="NCBI Taxonomy" id="929556"/>
    <lineage>
        <taxon>Bacteria</taxon>
        <taxon>Pseudomonadati</taxon>
        <taxon>Bacteroidota</taxon>
        <taxon>Sphingobacteriia</taxon>
        <taxon>Sphingobacteriales</taxon>
        <taxon>Sphingobacteriaceae</taxon>
        <taxon>Solitalea</taxon>
    </lineage>
</organism>
<dbReference type="Pfam" id="PF13648">
    <property type="entry name" value="Lipocalin_4"/>
    <property type="match status" value="1"/>
</dbReference>
<dbReference type="OrthoDB" id="9907338at2"/>
<evidence type="ECO:0000313" key="3">
    <source>
        <dbReference type="EMBL" id="AFD08066.1"/>
    </source>
</evidence>
<evidence type="ECO:0000313" key="4">
    <source>
        <dbReference type="Proteomes" id="UP000007590"/>
    </source>
</evidence>